<keyword evidence="1" id="KW-0436">Ligase</keyword>
<evidence type="ECO:0000256" key="3">
    <source>
        <dbReference type="ARBA" id="ARBA00022741"/>
    </source>
</evidence>
<dbReference type="PANTHER" id="PTHR42307">
    <property type="entry name" value="PUP DEAMIDASE/DEPUPYLASE"/>
    <property type="match status" value="1"/>
</dbReference>
<sequence length="455" mass="52147">MQDFSRRIYGLENEYGIMCTLKGQRRLSPDEVARYLFRKVVTWGRSSNVFLPNGSRLYLDVGSHPEYATAECDSLLDVVAQDRAGEYILNDLRVAAEERLADEGIRGEIHIYKNNTDSAGNSYGCHENYLTSRTDDQTSLSDVVIPFLITRQIFSGAGKLLMTAKGPLFTIAQRAEHIWETASSATTRSRPIINTRDEPHADAEHYRRLHVIVGDSNMSEYATFLKIGSMACVLRMFENPEIDFRDLMLESPVRAIREISHDITCKKKVKLKNGKEMSALDIQRIYLDKAISYSERFGFTEEETRALQMWEHCVSTIEDDPLKLATEVDWVAKHRLLTNYSEKHHISLGDPRCHLIDLQYHDIDPARGIFYHLRNKGIMESLCSEEQILVATKSAPVTTRAHLRSQFITAAQLKKRDYTVDWVHLKINDQSQRTVLCKNPFKNADDRVQKLIDSL</sequence>
<dbReference type="GO" id="GO:0005524">
    <property type="term" value="F:ATP binding"/>
    <property type="evidence" value="ECO:0007669"/>
    <property type="project" value="UniProtKB-KW"/>
</dbReference>
<dbReference type="GO" id="GO:0019941">
    <property type="term" value="P:modification-dependent protein catabolic process"/>
    <property type="evidence" value="ECO:0007669"/>
    <property type="project" value="InterPro"/>
</dbReference>
<keyword evidence="3" id="KW-0547">Nucleotide-binding</keyword>
<dbReference type="EMBL" id="CAFBQU010000021">
    <property type="protein sequence ID" value="CAB5065493.1"/>
    <property type="molecule type" value="Genomic_DNA"/>
</dbReference>
<evidence type="ECO:0000313" key="7">
    <source>
        <dbReference type="EMBL" id="CAB5008882.1"/>
    </source>
</evidence>
<proteinExistence type="inferred from homology"/>
<name>A0A6J7UHT7_9ZZZZ</name>
<dbReference type="InterPro" id="IPR022279">
    <property type="entry name" value="Pup_ligase"/>
</dbReference>
<evidence type="ECO:0000256" key="2">
    <source>
        <dbReference type="ARBA" id="ARBA00022723"/>
    </source>
</evidence>
<dbReference type="NCBIfam" id="TIGR03686">
    <property type="entry name" value="pupylate_PafA"/>
    <property type="match status" value="1"/>
</dbReference>
<dbReference type="GO" id="GO:0010498">
    <property type="term" value="P:proteasomal protein catabolic process"/>
    <property type="evidence" value="ECO:0007669"/>
    <property type="project" value="InterPro"/>
</dbReference>
<accession>A0A6J7UHT7</accession>
<keyword evidence="6" id="KW-0460">Magnesium</keyword>
<evidence type="ECO:0000313" key="8">
    <source>
        <dbReference type="EMBL" id="CAB5065493.1"/>
    </source>
</evidence>
<dbReference type="GO" id="GO:0046872">
    <property type="term" value="F:metal ion binding"/>
    <property type="evidence" value="ECO:0007669"/>
    <property type="project" value="UniProtKB-KW"/>
</dbReference>
<keyword evidence="2" id="KW-0479">Metal-binding</keyword>
<dbReference type="Pfam" id="PF03136">
    <property type="entry name" value="Pup_ligase"/>
    <property type="match status" value="1"/>
</dbReference>
<gene>
    <name evidence="7" type="ORF">UFOPK4098_00167</name>
    <name evidence="8" type="ORF">UFOPK4347_00950</name>
</gene>
<evidence type="ECO:0000256" key="1">
    <source>
        <dbReference type="ARBA" id="ARBA00022598"/>
    </source>
</evidence>
<keyword evidence="5" id="KW-0067">ATP-binding</keyword>
<protein>
    <submittedName>
        <fullName evidence="8">Unannotated protein</fullName>
    </submittedName>
</protein>
<dbReference type="EMBL" id="CAFBPN010000003">
    <property type="protein sequence ID" value="CAB5008882.1"/>
    <property type="molecule type" value="Genomic_DNA"/>
</dbReference>
<evidence type="ECO:0000256" key="5">
    <source>
        <dbReference type="ARBA" id="ARBA00022840"/>
    </source>
</evidence>
<evidence type="ECO:0000256" key="4">
    <source>
        <dbReference type="ARBA" id="ARBA00022786"/>
    </source>
</evidence>
<dbReference type="PIRSF" id="PIRSF018077">
    <property type="entry name" value="UCP018077"/>
    <property type="match status" value="1"/>
</dbReference>
<dbReference type="GO" id="GO:0070490">
    <property type="term" value="P:protein pupylation"/>
    <property type="evidence" value="ECO:0007669"/>
    <property type="project" value="TreeGrafter"/>
</dbReference>
<evidence type="ECO:0000256" key="6">
    <source>
        <dbReference type="ARBA" id="ARBA00022842"/>
    </source>
</evidence>
<dbReference type="InterPro" id="IPR004347">
    <property type="entry name" value="Pup_ligase/deamidase"/>
</dbReference>
<keyword evidence="4" id="KW-0833">Ubl conjugation pathway</keyword>
<dbReference type="HAMAP" id="MF_02111">
    <property type="entry name" value="Pup_ligase"/>
    <property type="match status" value="1"/>
</dbReference>
<dbReference type="GO" id="GO:0016879">
    <property type="term" value="F:ligase activity, forming carbon-nitrogen bonds"/>
    <property type="evidence" value="ECO:0007669"/>
    <property type="project" value="InterPro"/>
</dbReference>
<dbReference type="PANTHER" id="PTHR42307:SF3">
    <property type="entry name" value="PUP--PROTEIN LIGASE"/>
    <property type="match status" value="1"/>
</dbReference>
<reference evidence="8" key="1">
    <citation type="submission" date="2020-05" db="EMBL/GenBank/DDBJ databases">
        <authorList>
            <person name="Chiriac C."/>
            <person name="Salcher M."/>
            <person name="Ghai R."/>
            <person name="Kavagutti S V."/>
        </authorList>
    </citation>
    <scope>NUCLEOTIDE SEQUENCE</scope>
</reference>
<organism evidence="8">
    <name type="scientific">freshwater metagenome</name>
    <dbReference type="NCBI Taxonomy" id="449393"/>
    <lineage>
        <taxon>unclassified sequences</taxon>
        <taxon>metagenomes</taxon>
        <taxon>ecological metagenomes</taxon>
    </lineage>
</organism>
<dbReference type="AlphaFoldDB" id="A0A6J7UHT7"/>